<organism evidence="1 2">
    <name type="scientific">Meganyctiphanes norvegica</name>
    <name type="common">Northern krill</name>
    <name type="synonym">Thysanopoda norvegica</name>
    <dbReference type="NCBI Taxonomy" id="48144"/>
    <lineage>
        <taxon>Eukaryota</taxon>
        <taxon>Metazoa</taxon>
        <taxon>Ecdysozoa</taxon>
        <taxon>Arthropoda</taxon>
        <taxon>Crustacea</taxon>
        <taxon>Multicrustacea</taxon>
        <taxon>Malacostraca</taxon>
        <taxon>Eumalacostraca</taxon>
        <taxon>Eucarida</taxon>
        <taxon>Euphausiacea</taxon>
        <taxon>Euphausiidae</taxon>
        <taxon>Meganyctiphanes</taxon>
    </lineage>
</organism>
<protein>
    <submittedName>
        <fullName evidence="1">Uncharacterized protein</fullName>
    </submittedName>
</protein>
<comment type="caution">
    <text evidence="1">The sequence shown here is derived from an EMBL/GenBank/DDBJ whole genome shotgun (WGS) entry which is preliminary data.</text>
</comment>
<feature type="non-terminal residue" evidence="1">
    <location>
        <position position="1"/>
    </location>
</feature>
<accession>A0AAV2RDW2</accession>
<proteinExistence type="predicted"/>
<dbReference type="EMBL" id="CAXKWB010020952">
    <property type="protein sequence ID" value="CAL4122898.1"/>
    <property type="molecule type" value="Genomic_DNA"/>
</dbReference>
<dbReference type="AlphaFoldDB" id="A0AAV2RDW2"/>
<name>A0AAV2RDW2_MEGNR</name>
<gene>
    <name evidence="1" type="ORF">MNOR_LOCUS23607</name>
</gene>
<evidence type="ECO:0000313" key="1">
    <source>
        <dbReference type="EMBL" id="CAL4122898.1"/>
    </source>
</evidence>
<dbReference type="Proteomes" id="UP001497623">
    <property type="component" value="Unassembled WGS sequence"/>
</dbReference>
<keyword evidence="2" id="KW-1185">Reference proteome</keyword>
<reference evidence="1 2" key="1">
    <citation type="submission" date="2024-05" db="EMBL/GenBank/DDBJ databases">
        <authorList>
            <person name="Wallberg A."/>
        </authorList>
    </citation>
    <scope>NUCLEOTIDE SEQUENCE [LARGE SCALE GENOMIC DNA]</scope>
</reference>
<evidence type="ECO:0000313" key="2">
    <source>
        <dbReference type="Proteomes" id="UP001497623"/>
    </source>
</evidence>
<sequence length="254" mass="29841">ADTDVRKDLLLAQDKFKPLKEESKLVKRTINGHNPATSNIQINSKYGPHNQEFNNNDAFIEHFANHFTNQINNPQQKFNSPQQFNVHPQFKTQNHIILPELLEIPQHINNQFQTQTHINIPEHFEFPQHINNLDHLNSPQIFNIPQQFNNPNQQLFNNIPFNLEPHNYSHNQFNGQFDPYSEPCFEDHFNHNSPDNHFNHDHQHFIHPQYQFARGNQFRGNQARNFFIPQGNGFSGFTNQHPTIVSPVSRPVLL</sequence>